<evidence type="ECO:0000313" key="2">
    <source>
        <dbReference type="Proteomes" id="UP001479436"/>
    </source>
</evidence>
<evidence type="ECO:0000313" key="1">
    <source>
        <dbReference type="EMBL" id="KAK9693213.1"/>
    </source>
</evidence>
<sequence>MLNFADLQVLPETSPLRSPEVRNQLEKRQSYHEESMLAMENIEASYANTLKNFEELHVLETEYQPSLKTSPLAIPEVRNQICRRKSELEERRIAMDGIEADYAAILSSSLEYINHFHVAS</sequence>
<accession>A0ABR2VQ51</accession>
<protein>
    <submittedName>
        <fullName evidence="1">Uncharacterized protein</fullName>
    </submittedName>
</protein>
<dbReference type="EMBL" id="JASJQH010008365">
    <property type="protein sequence ID" value="KAK9693213.1"/>
    <property type="molecule type" value="Genomic_DNA"/>
</dbReference>
<keyword evidence="2" id="KW-1185">Reference proteome</keyword>
<dbReference type="Proteomes" id="UP001479436">
    <property type="component" value="Unassembled WGS sequence"/>
</dbReference>
<gene>
    <name evidence="1" type="ORF">K7432_014023</name>
</gene>
<comment type="caution">
    <text evidence="1">The sequence shown here is derived from an EMBL/GenBank/DDBJ whole genome shotgun (WGS) entry which is preliminary data.</text>
</comment>
<proteinExistence type="predicted"/>
<name>A0ABR2VQ51_9FUNG</name>
<organism evidence="1 2">
    <name type="scientific">Basidiobolus ranarum</name>
    <dbReference type="NCBI Taxonomy" id="34480"/>
    <lineage>
        <taxon>Eukaryota</taxon>
        <taxon>Fungi</taxon>
        <taxon>Fungi incertae sedis</taxon>
        <taxon>Zoopagomycota</taxon>
        <taxon>Entomophthoromycotina</taxon>
        <taxon>Basidiobolomycetes</taxon>
        <taxon>Basidiobolales</taxon>
        <taxon>Basidiobolaceae</taxon>
        <taxon>Basidiobolus</taxon>
    </lineage>
</organism>
<reference evidence="1 2" key="1">
    <citation type="submission" date="2023-04" db="EMBL/GenBank/DDBJ databases">
        <title>Genome of Basidiobolus ranarum AG-B5.</title>
        <authorList>
            <person name="Stajich J.E."/>
            <person name="Carter-House D."/>
            <person name="Gryganskyi A."/>
        </authorList>
    </citation>
    <scope>NUCLEOTIDE SEQUENCE [LARGE SCALE GENOMIC DNA]</scope>
    <source>
        <strain evidence="1 2">AG-B5</strain>
    </source>
</reference>